<keyword evidence="2" id="KW-0675">Receptor</keyword>
<reference evidence="2 3" key="1">
    <citation type="journal article" date="2015" name="Genome Biol. Evol.">
        <title>The genome of winter moth (Operophtera brumata) provides a genomic perspective on sexual dimorphism and phenology.</title>
        <authorList>
            <person name="Derks M.F."/>
            <person name="Smit S."/>
            <person name="Salis L."/>
            <person name="Schijlen E."/>
            <person name="Bossers A."/>
            <person name="Mateman C."/>
            <person name="Pijl A.S."/>
            <person name="de Ridder D."/>
            <person name="Groenen M.A."/>
            <person name="Visser M.E."/>
            <person name="Megens H.J."/>
        </authorList>
    </citation>
    <scope>NUCLEOTIDE SEQUENCE [LARGE SCALE GENOMIC DNA]</scope>
    <source>
        <strain evidence="2">WM2013NL</strain>
        <tissue evidence="2">Head and thorax</tissue>
    </source>
</reference>
<dbReference type="EMBL" id="JTDY01000038">
    <property type="protein sequence ID" value="KOB79255.1"/>
    <property type="molecule type" value="Genomic_DNA"/>
</dbReference>
<feature type="region of interest" description="Disordered" evidence="1">
    <location>
        <begin position="35"/>
        <end position="71"/>
    </location>
</feature>
<feature type="compositionally biased region" description="Basic residues" evidence="1">
    <location>
        <begin position="55"/>
        <end position="71"/>
    </location>
</feature>
<proteinExistence type="predicted"/>
<gene>
    <name evidence="2" type="ORF">OBRU01_00129</name>
</gene>
<evidence type="ECO:0000313" key="2">
    <source>
        <dbReference type="EMBL" id="KOB79255.1"/>
    </source>
</evidence>
<name>A0A0L7LUY4_OPEBR</name>
<evidence type="ECO:0000256" key="1">
    <source>
        <dbReference type="SAM" id="MobiDB-lite"/>
    </source>
</evidence>
<organism evidence="2 3">
    <name type="scientific">Operophtera brumata</name>
    <name type="common">Winter moth</name>
    <name type="synonym">Phalaena brumata</name>
    <dbReference type="NCBI Taxonomy" id="104452"/>
    <lineage>
        <taxon>Eukaryota</taxon>
        <taxon>Metazoa</taxon>
        <taxon>Ecdysozoa</taxon>
        <taxon>Arthropoda</taxon>
        <taxon>Hexapoda</taxon>
        <taxon>Insecta</taxon>
        <taxon>Pterygota</taxon>
        <taxon>Neoptera</taxon>
        <taxon>Endopterygota</taxon>
        <taxon>Lepidoptera</taxon>
        <taxon>Glossata</taxon>
        <taxon>Ditrysia</taxon>
        <taxon>Geometroidea</taxon>
        <taxon>Geometridae</taxon>
        <taxon>Larentiinae</taxon>
        <taxon>Operophtera</taxon>
    </lineage>
</organism>
<feature type="compositionally biased region" description="Polar residues" evidence="1">
    <location>
        <begin position="45"/>
        <end position="54"/>
    </location>
</feature>
<comment type="caution">
    <text evidence="2">The sequence shown here is derived from an EMBL/GenBank/DDBJ whole genome shotgun (WGS) entry which is preliminary data.</text>
</comment>
<dbReference type="AlphaFoldDB" id="A0A0L7LUY4"/>
<protein>
    <submittedName>
        <fullName evidence="2">Calcitonin gene-related peptide-receptor component protein</fullName>
    </submittedName>
</protein>
<evidence type="ECO:0000313" key="3">
    <source>
        <dbReference type="Proteomes" id="UP000037510"/>
    </source>
</evidence>
<sequence length="71" mass="8165">MQLLQELKDNTQKKHKREGSLATVTYEVSTRLTTERHTGAPLPYAQSSMRLSTSSKKRNANNKHQKGYRSF</sequence>
<accession>A0A0L7LUY4</accession>
<keyword evidence="3" id="KW-1185">Reference proteome</keyword>
<dbReference type="Proteomes" id="UP000037510">
    <property type="component" value="Unassembled WGS sequence"/>
</dbReference>